<evidence type="ECO:0000256" key="1">
    <source>
        <dbReference type="ARBA" id="ARBA00022605"/>
    </source>
</evidence>
<evidence type="ECO:0000313" key="4">
    <source>
        <dbReference type="Proteomes" id="UP000694867"/>
    </source>
</evidence>
<sequence length="242" mass="27054">MEFSGIKYILLDIEGTVTPISFVKDVLFVYAREKLVKFLDENWDNNEDLADAVELIIKYSLGEPESPPTDGSKPTLVESVLWQMDRDVKDAGLKKLQSLIWKDGYYTGQLKSDLYEDVYDALPAWQARNMPIGIYSSGSVAAQKDLFNYTKRGSMLRFLSSFHDLTTAGSKLEAASYSKISDSVGLQPSEILFLTDVFGEYTAALAAGMKSVIVLRPGNKPLTETELNQCITISKFDEIKFL</sequence>
<dbReference type="SFLD" id="SFLDG01133">
    <property type="entry name" value="C1.5.4:_Enolase-phosphatase_Li"/>
    <property type="match status" value="1"/>
</dbReference>
<dbReference type="CTD" id="40630"/>
<dbReference type="GO" id="GO:0019509">
    <property type="term" value="P:L-methionine salvage from methylthioadenosine"/>
    <property type="evidence" value="ECO:0007669"/>
    <property type="project" value="InterPro"/>
</dbReference>
<dbReference type="PANTHER" id="PTHR20371">
    <property type="entry name" value="ENOLASE-PHOSPHATASE E1"/>
    <property type="match status" value="1"/>
</dbReference>
<keyword evidence="4" id="KW-1185">Reference proteome</keyword>
<dbReference type="KEGG" id="goe:100906187"/>
<dbReference type="GeneID" id="100906187"/>
<proteinExistence type="predicted"/>
<keyword evidence="1" id="KW-0028">Amino-acid biosynthesis</keyword>
<dbReference type="RefSeq" id="XP_003738262.1">
    <property type="nucleotide sequence ID" value="XM_003738214.1"/>
</dbReference>
<keyword evidence="3" id="KW-0486">Methionine biosynthesis</keyword>
<dbReference type="CDD" id="cd01629">
    <property type="entry name" value="HAD_EP"/>
    <property type="match status" value="1"/>
</dbReference>
<accession>A0AAJ6QKX6</accession>
<dbReference type="Pfam" id="PF00702">
    <property type="entry name" value="Hydrolase"/>
    <property type="match status" value="1"/>
</dbReference>
<dbReference type="SFLD" id="SFLDS00003">
    <property type="entry name" value="Haloacid_Dehalogenase"/>
    <property type="match status" value="1"/>
</dbReference>
<gene>
    <name evidence="5" type="primary">LOC100906187</name>
</gene>
<dbReference type="SFLD" id="SFLDG01129">
    <property type="entry name" value="C1.5:_HAD__Beta-PGM__Phosphata"/>
    <property type="match status" value="1"/>
</dbReference>
<dbReference type="PANTHER" id="PTHR20371:SF1">
    <property type="entry name" value="ENOLASE-PHOSPHATASE E1"/>
    <property type="match status" value="1"/>
</dbReference>
<organism evidence="4 5">
    <name type="scientific">Galendromus occidentalis</name>
    <name type="common">western predatory mite</name>
    <dbReference type="NCBI Taxonomy" id="34638"/>
    <lineage>
        <taxon>Eukaryota</taxon>
        <taxon>Metazoa</taxon>
        <taxon>Ecdysozoa</taxon>
        <taxon>Arthropoda</taxon>
        <taxon>Chelicerata</taxon>
        <taxon>Arachnida</taxon>
        <taxon>Acari</taxon>
        <taxon>Parasitiformes</taxon>
        <taxon>Mesostigmata</taxon>
        <taxon>Gamasina</taxon>
        <taxon>Phytoseioidea</taxon>
        <taxon>Phytoseiidae</taxon>
        <taxon>Typhlodrominae</taxon>
        <taxon>Galendromus</taxon>
    </lineage>
</organism>
<dbReference type="Gene3D" id="1.10.720.60">
    <property type="match status" value="1"/>
</dbReference>
<keyword evidence="2" id="KW-0378">Hydrolase</keyword>
<dbReference type="InterPro" id="IPR023214">
    <property type="entry name" value="HAD_sf"/>
</dbReference>
<reference evidence="5" key="1">
    <citation type="submission" date="2025-08" db="UniProtKB">
        <authorList>
            <consortium name="RefSeq"/>
        </authorList>
    </citation>
    <scope>IDENTIFICATION</scope>
</reference>
<name>A0AAJ6QKX6_9ACAR</name>
<dbReference type="GO" id="GO:0043874">
    <property type="term" value="F:acireductone synthase activity"/>
    <property type="evidence" value="ECO:0007669"/>
    <property type="project" value="InterPro"/>
</dbReference>
<dbReference type="AlphaFoldDB" id="A0AAJ6QKX6"/>
<evidence type="ECO:0000256" key="2">
    <source>
        <dbReference type="ARBA" id="ARBA00022801"/>
    </source>
</evidence>
<dbReference type="InterPro" id="IPR006439">
    <property type="entry name" value="HAD-SF_hydro_IA"/>
</dbReference>
<dbReference type="InterPro" id="IPR036412">
    <property type="entry name" value="HAD-like_sf"/>
</dbReference>
<dbReference type="Gene3D" id="3.40.50.1000">
    <property type="entry name" value="HAD superfamily/HAD-like"/>
    <property type="match status" value="1"/>
</dbReference>
<dbReference type="InterPro" id="IPR023943">
    <property type="entry name" value="Enolase-ppase_E1"/>
</dbReference>
<dbReference type="GO" id="GO:0000287">
    <property type="term" value="F:magnesium ion binding"/>
    <property type="evidence" value="ECO:0007669"/>
    <property type="project" value="InterPro"/>
</dbReference>
<dbReference type="PRINTS" id="PR00413">
    <property type="entry name" value="HADHALOGNASE"/>
</dbReference>
<evidence type="ECO:0000313" key="5">
    <source>
        <dbReference type="RefSeq" id="XP_003738262.1"/>
    </source>
</evidence>
<protein>
    <submittedName>
        <fullName evidence="5">Enolase-phosphatase E1</fullName>
    </submittedName>
</protein>
<dbReference type="Proteomes" id="UP000694867">
    <property type="component" value="Unplaced"/>
</dbReference>
<dbReference type="NCBIfam" id="TIGR01691">
    <property type="entry name" value="enolase-ppase"/>
    <property type="match status" value="1"/>
</dbReference>
<evidence type="ECO:0000256" key="3">
    <source>
        <dbReference type="ARBA" id="ARBA00023167"/>
    </source>
</evidence>
<dbReference type="SUPFAM" id="SSF56784">
    <property type="entry name" value="HAD-like"/>
    <property type="match status" value="1"/>
</dbReference>